<keyword evidence="1" id="KW-0238">DNA-binding</keyword>
<dbReference type="PROSITE" id="PS50118">
    <property type="entry name" value="HMG_BOX_2"/>
    <property type="match status" value="1"/>
</dbReference>
<dbReference type="AlphaFoldDB" id="A0A7S3AKL6"/>
<organism evidence="4">
    <name type="scientific">Haptolina ericina</name>
    <dbReference type="NCBI Taxonomy" id="156174"/>
    <lineage>
        <taxon>Eukaryota</taxon>
        <taxon>Haptista</taxon>
        <taxon>Haptophyta</taxon>
        <taxon>Prymnesiophyceae</taxon>
        <taxon>Prymnesiales</taxon>
        <taxon>Prymnesiaceae</taxon>
        <taxon>Haptolina</taxon>
    </lineage>
</organism>
<feature type="domain" description="HMG box" evidence="3">
    <location>
        <begin position="79"/>
        <end position="148"/>
    </location>
</feature>
<dbReference type="SUPFAM" id="SSF47095">
    <property type="entry name" value="HMG-box"/>
    <property type="match status" value="1"/>
</dbReference>
<dbReference type="GO" id="GO:0003677">
    <property type="term" value="F:DNA binding"/>
    <property type="evidence" value="ECO:0007669"/>
    <property type="project" value="UniProtKB-UniRule"/>
</dbReference>
<dbReference type="GO" id="GO:0005634">
    <property type="term" value="C:nucleus"/>
    <property type="evidence" value="ECO:0007669"/>
    <property type="project" value="UniProtKB-UniRule"/>
</dbReference>
<dbReference type="EMBL" id="HBHX01011976">
    <property type="protein sequence ID" value="CAE0106006.1"/>
    <property type="molecule type" value="Transcribed_RNA"/>
</dbReference>
<feature type="region of interest" description="Disordered" evidence="2">
    <location>
        <begin position="49"/>
        <end position="81"/>
    </location>
</feature>
<proteinExistence type="predicted"/>
<dbReference type="InterPro" id="IPR009071">
    <property type="entry name" value="HMG_box_dom"/>
</dbReference>
<dbReference type="Gene3D" id="1.10.30.10">
    <property type="entry name" value="High mobility group box domain"/>
    <property type="match status" value="1"/>
</dbReference>
<evidence type="ECO:0000313" key="4">
    <source>
        <dbReference type="EMBL" id="CAE0106006.1"/>
    </source>
</evidence>
<protein>
    <recommendedName>
        <fullName evidence="3">HMG box domain-containing protein</fullName>
    </recommendedName>
</protein>
<gene>
    <name evidence="4" type="ORF">HERI1096_LOCUS6664</name>
</gene>
<reference evidence="4" key="1">
    <citation type="submission" date="2021-01" db="EMBL/GenBank/DDBJ databases">
        <authorList>
            <person name="Corre E."/>
            <person name="Pelletier E."/>
            <person name="Niang G."/>
            <person name="Scheremetjew M."/>
            <person name="Finn R."/>
            <person name="Kale V."/>
            <person name="Holt S."/>
            <person name="Cochrane G."/>
            <person name="Meng A."/>
            <person name="Brown T."/>
            <person name="Cohen L."/>
        </authorList>
    </citation>
    <scope>NUCLEOTIDE SEQUENCE</scope>
    <source>
        <strain evidence="4">CCMP281</strain>
    </source>
</reference>
<keyword evidence="1" id="KW-0539">Nucleus</keyword>
<dbReference type="CDD" id="cd00084">
    <property type="entry name" value="HMG-box_SF"/>
    <property type="match status" value="1"/>
</dbReference>
<dbReference type="InterPro" id="IPR036910">
    <property type="entry name" value="HMG_box_dom_sf"/>
</dbReference>
<feature type="region of interest" description="Disordered" evidence="2">
    <location>
        <begin position="152"/>
        <end position="187"/>
    </location>
</feature>
<feature type="compositionally biased region" description="Low complexity" evidence="2">
    <location>
        <begin position="152"/>
        <end position="161"/>
    </location>
</feature>
<sequence length="203" mass="21808">MIRHPVGPEDAEEAMATGVHPFGVDGIDGLGGDGVEAAASLDNLIHSGDWRSKVGRPAPPGGMRPPKAKKQRPGENVGDGKPLRAWDVFSKERMAELSLEQPRADKRDLMKLISQQWKDTEFSARRAEIEAQAKEELTGWKMREEARQATLAATAPTTTPLVPQGVPRGAAADGVEAESMPRGMGGHVIGGMLIEELDDSQLD</sequence>
<evidence type="ECO:0000259" key="3">
    <source>
        <dbReference type="PROSITE" id="PS50118"/>
    </source>
</evidence>
<evidence type="ECO:0000256" key="2">
    <source>
        <dbReference type="SAM" id="MobiDB-lite"/>
    </source>
</evidence>
<accession>A0A7S3AKL6</accession>
<evidence type="ECO:0000256" key="1">
    <source>
        <dbReference type="PROSITE-ProRule" id="PRU00267"/>
    </source>
</evidence>
<feature type="DNA-binding region" description="HMG box" evidence="1">
    <location>
        <begin position="79"/>
        <end position="148"/>
    </location>
</feature>
<name>A0A7S3AKL6_9EUKA</name>